<reference evidence="1 2" key="1">
    <citation type="journal article" date="2022" name="New Phytol.">
        <title>Ecological generalism drives hyperdiversity of secondary metabolite gene clusters in xylarialean endophytes.</title>
        <authorList>
            <person name="Franco M.E.E."/>
            <person name="Wisecaver J.H."/>
            <person name="Arnold A.E."/>
            <person name="Ju Y.M."/>
            <person name="Slot J.C."/>
            <person name="Ahrendt S."/>
            <person name="Moore L.P."/>
            <person name="Eastman K.E."/>
            <person name="Scott K."/>
            <person name="Konkel Z."/>
            <person name="Mondo S.J."/>
            <person name="Kuo A."/>
            <person name="Hayes R.D."/>
            <person name="Haridas S."/>
            <person name="Andreopoulos B."/>
            <person name="Riley R."/>
            <person name="LaButti K."/>
            <person name="Pangilinan J."/>
            <person name="Lipzen A."/>
            <person name="Amirebrahimi M."/>
            <person name="Yan J."/>
            <person name="Adam C."/>
            <person name="Keymanesh K."/>
            <person name="Ng V."/>
            <person name="Louie K."/>
            <person name="Northen T."/>
            <person name="Drula E."/>
            <person name="Henrissat B."/>
            <person name="Hsieh H.M."/>
            <person name="Youens-Clark K."/>
            <person name="Lutzoni F."/>
            <person name="Miadlikowska J."/>
            <person name="Eastwood D.C."/>
            <person name="Hamelin R.C."/>
            <person name="Grigoriev I.V."/>
            <person name="U'Ren J.M."/>
        </authorList>
    </citation>
    <scope>NUCLEOTIDE SEQUENCE [LARGE SCALE GENOMIC DNA]</scope>
    <source>
        <strain evidence="1 2">CBS 119005</strain>
    </source>
</reference>
<proteinExistence type="predicted"/>
<evidence type="ECO:0000313" key="1">
    <source>
        <dbReference type="EMBL" id="KAI4860152.1"/>
    </source>
</evidence>
<evidence type="ECO:0000313" key="2">
    <source>
        <dbReference type="Proteomes" id="UP001497700"/>
    </source>
</evidence>
<protein>
    <submittedName>
        <fullName evidence="1">Uncharacterized protein</fullName>
    </submittedName>
</protein>
<comment type="caution">
    <text evidence="1">The sequence shown here is derived from an EMBL/GenBank/DDBJ whole genome shotgun (WGS) entry which is preliminary data.</text>
</comment>
<accession>A0ACB9YL65</accession>
<organism evidence="1 2">
    <name type="scientific">Hypoxylon rubiginosum</name>
    <dbReference type="NCBI Taxonomy" id="110542"/>
    <lineage>
        <taxon>Eukaryota</taxon>
        <taxon>Fungi</taxon>
        <taxon>Dikarya</taxon>
        <taxon>Ascomycota</taxon>
        <taxon>Pezizomycotina</taxon>
        <taxon>Sordariomycetes</taxon>
        <taxon>Xylariomycetidae</taxon>
        <taxon>Xylariales</taxon>
        <taxon>Hypoxylaceae</taxon>
        <taxon>Hypoxylon</taxon>
    </lineage>
</organism>
<dbReference type="EMBL" id="MU393597">
    <property type="protein sequence ID" value="KAI4860152.1"/>
    <property type="molecule type" value="Genomic_DNA"/>
</dbReference>
<dbReference type="Proteomes" id="UP001497700">
    <property type="component" value="Unassembled WGS sequence"/>
</dbReference>
<sequence>MASESIPAVRHFAGTLTTTNSIWQKAFDELDEDLKSTLSSVSVNKLHVLDIIIKSIEDKRQLCIYRGWKYTAPGGRVIVLREILEKIAGWINRYKAVGDIAMQYDPGHAALPWAAFHFLLTAVISDIQVFGAVATTLEIISRVAYRCRFLEEMYVRRQVNVHEFLEDALVRMYSEILMLLSKTMRYLQRSTGFRIVYSAFRPTDGNAETLHGVDAKTTQLADDTRNMRQNLDASFTCLVDNTLAIKRFITKQELARLLDWLSSVPFSLHHKVISDERIPNTGTWLLNHSVFQDWLITSSSSVLLVHGIRGSGKSTLFSAAVDHLLLQPRNGPPSAPCAYFYCADLPSEPDRATPEAILSCIISQLAVNTNDGTVDQHVLSTYNGQIKGSKKTGSGVPKLGVVECVSLLQDLTMNNLAYIAIDSIDELCEDNRAALVEALEEVVRRSMSVVKVLFTSRDNTHIQALLQSAAKIRISPAENREDIKVFVEYQLRTAIRRRRILNGNVSSSLRQTLSDALTLGSGEMFLWAKLQLDFLCRKKNEHDILAAIEGGLHSELDSVYGQTFSSINMLDTVGKQIVRQVFSWLLLSHRPMKVEAMRAALKLMHEEIQQPAHIDLVDLCFDLIIVDPELDVIRFCHPSVQEFMRQQDMFRPDTANQLLATACIRQCVPKHVRQSGIADQADDSAVSEMARFVFTESQGIDTAFMVWLSWISHVCSNLPLYHRLRGLFEPVQSPGVAPLFVSCVFGLPSLLDKTLESMPNIDLEVKSKTGHTCIYLACYYGHAILVSRLIEANANPTTSCGSFGSPMHAACFRGHEEVVRTLLRHGISAQSSGTFGSPFEAACRGGHEKIAALLVIEQAAAQTVDDYAVVLQESTKAGFRDLVKRLTQPTTQNPFGPGNPDVDSERQSIIAAIREGRSNILQSMLRSEPHLKDKLPDNCMAIAAHSGQVNMVAYLHGLGMNIEAEDSFGSPLRCASLIGSERIIHLLLEWGANPNARGTKGDALQAAAQNGHTKVMKMLVTEGAEDSHDALQSSCLSRT</sequence>
<keyword evidence="2" id="KW-1185">Reference proteome</keyword>
<name>A0ACB9YL65_9PEZI</name>
<gene>
    <name evidence="1" type="ORF">F4820DRAFT_453177</name>
</gene>